<evidence type="ECO:0000256" key="1">
    <source>
        <dbReference type="ARBA" id="ARBA00006847"/>
    </source>
</evidence>
<evidence type="ECO:0000256" key="3">
    <source>
        <dbReference type="ARBA" id="ARBA00022723"/>
    </source>
</evidence>
<evidence type="ECO:0000256" key="2">
    <source>
        <dbReference type="ARBA" id="ARBA00009046"/>
    </source>
</evidence>
<keyword evidence="3" id="KW-0479">Metal-binding</keyword>
<evidence type="ECO:0000256" key="4">
    <source>
        <dbReference type="ARBA" id="ARBA00022741"/>
    </source>
</evidence>
<keyword evidence="11" id="KW-1185">Reference proteome</keyword>
<comment type="similarity">
    <text evidence="2">In the central section; belongs to the CRISPR-associated helicase Cas3 family.</text>
</comment>
<evidence type="ECO:0000259" key="9">
    <source>
        <dbReference type="PROSITE" id="PS51643"/>
    </source>
</evidence>
<keyword evidence="8" id="KW-0051">Antiviral defense</keyword>
<keyword evidence="5" id="KW-0378">Hydrolase</keyword>
<dbReference type="InterPro" id="IPR013395">
    <property type="entry name" value="CRISPR-assoc_Cas3_yers"/>
</dbReference>
<sequence>MMVTFVSQCEKKALNRTRRVLDAFADRIGDNTWQTVITQEGLLAVKKLLRKTVTKNTAVSCHWIRSRARSELVWVVGNRSKFNLEGRVPVNRTQNAAASSAYENNWRHAHSMQIVAVLAALLHDIGKATIGFQNKLLNSQSAKRGDPYRHEWISLRLFQAMIYGCETDEEWLNRLIGFDGFMQANPDWLDNLSNDSQPDTKPQRLDRLPPLAQLIAWLIVTHHRLPTYKPDRYTFSERLKEQQRDCLWGREMDMSEFFANLAPFDAWVRNAKVDMHSDFWTLKELIMASKSWQKSVARWARKARDHQPLRELAQRSIADPYLMHLSRLCLMLADHNYSSLAATDSRRVKGDRAFIEKLSANTDKNRAPKQALDEHLLGVSQFAKRIALDIPRLNHLLTGLPANHRSFLVQTRAKDYLWQNKSFSLAQKLQPHAQEQGFFGVNMASTGRGKTLGNARIMYGLGNPETGARFTIALGLRVLTLQTGRALRERLELDDEQLAVLVGGAASRKLFEMAEQEHEKGKGANGSEVDLSAEQMGSESIEELFDKGDWLDGSALPGEFDTLLADPKTRQLLYAPVVTCTVDHIIQASECSRGGRYMAPVLRLLTSDLVLDEPDDFDQSDLPALSRLVHLAGLYGSKILLSSATLTPDLIAGLYQAYAAGRKIWNAHMGINPALPVCCAWFDEFRQAFQYCSDSAQFSSEHQQFVSKRLKQLEQQPARRKAEILPIELAPPPENKKINMEGLATALLQAAIRLHNDHGETCPTSGKRASIGLIRFANVQPIISLVQSLFEQTALEDDVHIHLCCYHAKQLLVLRNTLEQKLDRILARSGDQSIFQHSEIAEALVASPAKNHLFIVVASPVAEVGRDHDYDWAIVEPSSMRSLIQLAGRVWRHRPEKTADRANIVIMERNLRGLAGDSVAFTRPGFEQKEPARFLLATHNCRDLLNEQQLSRVDSVPRIARNEQLQSKNSLVDLEHAVMEDLLNNQDNFVAAFWRDDNGNRASAHLQKISPFRYNQTPQDDYVCLPAPADPNGYKFTFAEAAWEDLEGCNFQSHKIQFSQFVPSNKAVTPWLKTGLDEALKAVGQHMEISNPAKTARQFASVRLEQKEGKWMFDPYLGFWR</sequence>
<evidence type="ECO:0000256" key="8">
    <source>
        <dbReference type="ARBA" id="ARBA00023118"/>
    </source>
</evidence>
<protein>
    <submittedName>
        <fullName evidence="10">Type I-F CRISPR-associated helicase Cas3f</fullName>
    </submittedName>
</protein>
<name>A0ABY5TNP0_9GAMM</name>
<dbReference type="Proteomes" id="UP001059934">
    <property type="component" value="Chromosome"/>
</dbReference>
<gene>
    <name evidence="10" type="primary">cas3f</name>
    <name evidence="10" type="ORF">NYF23_08685</name>
</gene>
<keyword evidence="6" id="KW-0347">Helicase</keyword>
<dbReference type="PROSITE" id="PS51643">
    <property type="entry name" value="HD_CAS3"/>
    <property type="match status" value="1"/>
</dbReference>
<dbReference type="InterPro" id="IPR027417">
    <property type="entry name" value="P-loop_NTPase"/>
</dbReference>
<feature type="domain" description="HD Cas3-type" evidence="9">
    <location>
        <begin position="98"/>
        <end position="336"/>
    </location>
</feature>
<comment type="similarity">
    <text evidence="1">In the N-terminal section; belongs to the CRISPR-associated nuclease Cas3-HD family.</text>
</comment>
<dbReference type="NCBIfam" id="TIGR02562">
    <property type="entry name" value="cas3_yersinia"/>
    <property type="match status" value="1"/>
</dbReference>
<dbReference type="Gene3D" id="1.10.3210.30">
    <property type="match status" value="1"/>
</dbReference>
<evidence type="ECO:0000313" key="10">
    <source>
        <dbReference type="EMBL" id="UVW34106.1"/>
    </source>
</evidence>
<accession>A0ABY5TNP0</accession>
<dbReference type="EMBL" id="CP103416">
    <property type="protein sequence ID" value="UVW34106.1"/>
    <property type="molecule type" value="Genomic_DNA"/>
</dbReference>
<dbReference type="InterPro" id="IPR048823">
    <property type="entry name" value="Cas3_I-F_Cas2"/>
</dbReference>
<organism evidence="10 11">
    <name type="scientific">SAR92 clade bacterium H455</name>
    <dbReference type="NCBI Taxonomy" id="2974818"/>
    <lineage>
        <taxon>Bacteria</taxon>
        <taxon>Pseudomonadati</taxon>
        <taxon>Pseudomonadota</taxon>
        <taxon>Gammaproteobacteria</taxon>
        <taxon>Cellvibrionales</taxon>
        <taxon>Porticoccaceae</taxon>
        <taxon>SAR92 clade</taxon>
    </lineage>
</organism>
<dbReference type="InterPro" id="IPR006483">
    <property type="entry name" value="CRISPR-assoc_Cas3_HD"/>
</dbReference>
<proteinExistence type="inferred from homology"/>
<evidence type="ECO:0000256" key="7">
    <source>
        <dbReference type="ARBA" id="ARBA00022840"/>
    </source>
</evidence>
<dbReference type="InterPro" id="IPR054712">
    <property type="entry name" value="Cas3-like_dom"/>
</dbReference>
<evidence type="ECO:0000313" key="11">
    <source>
        <dbReference type="Proteomes" id="UP001059934"/>
    </source>
</evidence>
<dbReference type="InterPro" id="IPR038257">
    <property type="entry name" value="CRISPR-assoc_Cas3_HD_sf"/>
</dbReference>
<evidence type="ECO:0000256" key="6">
    <source>
        <dbReference type="ARBA" id="ARBA00022806"/>
    </source>
</evidence>
<reference evidence="10" key="1">
    <citation type="submission" date="2022-08" db="EMBL/GenBank/DDBJ databases">
        <title>Catabolic pathway analysis in culturable SAR92 clade bacteria reveals their overlooked roles in DMSP degradation in coastal seas.</title>
        <authorList>
            <person name="He X."/>
            <person name="Zhang X."/>
            <person name="Zhang Y."/>
        </authorList>
    </citation>
    <scope>NUCLEOTIDE SEQUENCE</scope>
    <source>
        <strain evidence="10">H455</strain>
    </source>
</reference>
<dbReference type="Pfam" id="PF22590">
    <property type="entry name" value="Cas3-like_C_2"/>
    <property type="match status" value="1"/>
</dbReference>
<keyword evidence="7" id="KW-0067">ATP-binding</keyword>
<dbReference type="Pfam" id="PF21384">
    <property type="entry name" value="Cas3_I-F_Cas2"/>
    <property type="match status" value="1"/>
</dbReference>
<keyword evidence="4" id="KW-0547">Nucleotide-binding</keyword>
<dbReference type="SUPFAM" id="SSF52540">
    <property type="entry name" value="P-loop containing nucleoside triphosphate hydrolases"/>
    <property type="match status" value="1"/>
</dbReference>
<dbReference type="Pfam" id="PF18019">
    <property type="entry name" value="Cas3_HD"/>
    <property type="match status" value="1"/>
</dbReference>
<dbReference type="NCBIfam" id="TIGR01596">
    <property type="entry name" value="cas3_HD"/>
    <property type="match status" value="1"/>
</dbReference>
<evidence type="ECO:0000256" key="5">
    <source>
        <dbReference type="ARBA" id="ARBA00022801"/>
    </source>
</evidence>